<name>A0A4S2M777_OPIFE</name>
<comment type="caution">
    <text evidence="1">The sequence shown here is derived from an EMBL/GenBank/DDBJ whole genome shotgun (WGS) entry which is preliminary data.</text>
</comment>
<proteinExistence type="predicted"/>
<accession>A0A4S2M777</accession>
<dbReference type="OrthoDB" id="1666796at2759"/>
<dbReference type="EMBL" id="SJOL01003923">
    <property type="protein sequence ID" value="TGZ72253.1"/>
    <property type="molecule type" value="Genomic_DNA"/>
</dbReference>
<reference evidence="1 2" key="1">
    <citation type="journal article" date="2019" name="BMC Genomics">
        <title>New insights from Opisthorchis felineus genome: update on genomics of the epidemiologically important liver flukes.</title>
        <authorList>
            <person name="Ershov N.I."/>
            <person name="Mordvinov V.A."/>
            <person name="Prokhortchouk E.B."/>
            <person name="Pakharukova M.Y."/>
            <person name="Gunbin K.V."/>
            <person name="Ustyantsev K."/>
            <person name="Genaev M.A."/>
            <person name="Blinov A.G."/>
            <person name="Mazur A."/>
            <person name="Boulygina E."/>
            <person name="Tsygankova S."/>
            <person name="Khrameeva E."/>
            <person name="Chekanov N."/>
            <person name="Fan G."/>
            <person name="Xiao A."/>
            <person name="Zhang H."/>
            <person name="Xu X."/>
            <person name="Yang H."/>
            <person name="Solovyev V."/>
            <person name="Lee S.M."/>
            <person name="Liu X."/>
            <person name="Afonnikov D.A."/>
            <person name="Skryabin K.G."/>
        </authorList>
    </citation>
    <scope>NUCLEOTIDE SEQUENCE [LARGE SCALE GENOMIC DNA]</scope>
    <source>
        <strain evidence="1">AK-0245</strain>
        <tissue evidence="1">Whole organism</tissue>
    </source>
</reference>
<evidence type="ECO:0000313" key="1">
    <source>
        <dbReference type="EMBL" id="TGZ72253.1"/>
    </source>
</evidence>
<organism evidence="1 2">
    <name type="scientific">Opisthorchis felineus</name>
    <dbReference type="NCBI Taxonomy" id="147828"/>
    <lineage>
        <taxon>Eukaryota</taxon>
        <taxon>Metazoa</taxon>
        <taxon>Spiralia</taxon>
        <taxon>Lophotrochozoa</taxon>
        <taxon>Platyhelminthes</taxon>
        <taxon>Trematoda</taxon>
        <taxon>Digenea</taxon>
        <taxon>Opisthorchiida</taxon>
        <taxon>Opisthorchiata</taxon>
        <taxon>Opisthorchiidae</taxon>
        <taxon>Opisthorchis</taxon>
    </lineage>
</organism>
<dbReference type="Proteomes" id="UP000308267">
    <property type="component" value="Unassembled WGS sequence"/>
</dbReference>
<keyword evidence="2" id="KW-1185">Reference proteome</keyword>
<protein>
    <submittedName>
        <fullName evidence="1">Uncharacterized protein</fullName>
    </submittedName>
</protein>
<evidence type="ECO:0000313" key="2">
    <source>
        <dbReference type="Proteomes" id="UP000308267"/>
    </source>
</evidence>
<sequence length="109" mass="13012">MITRKRLLDLDYVDGFWLVDTDWSVESSSSSVKTGSATRAYYEHSRSSSLSRNSHFIYISKRTLCKEFQFVNWLIMRNAPVFYANLRPLWRSKRECHELVEYRCKLIYG</sequence>
<dbReference type="AlphaFoldDB" id="A0A4S2M777"/>
<gene>
    <name evidence="1" type="ORF">CRM22_002210</name>
</gene>